<evidence type="ECO:0000256" key="1">
    <source>
        <dbReference type="SAM" id="MobiDB-lite"/>
    </source>
</evidence>
<keyword evidence="3" id="KW-1185">Reference proteome</keyword>
<evidence type="ECO:0000313" key="3">
    <source>
        <dbReference type="Proteomes" id="UP001642484"/>
    </source>
</evidence>
<accession>A0ABP0PL63</accession>
<feature type="region of interest" description="Disordered" evidence="1">
    <location>
        <begin position="605"/>
        <end position="631"/>
    </location>
</feature>
<proteinExistence type="predicted"/>
<sequence length="688" mass="76743">MGSCPSNPTTCRALAILTQGRPAVHIPDPECRGILLSQLEDLVEVLYSSFEPADEVNLYELCECLIKPLTVPARCSYVERIAESIHLQMPSFFVSHWWGESVVASVKCIQKHAFLRGRSKADAYWICAYANNQHDPSAEIGDSPSKSPFFKAMQLSEGVLLILDQHATPFKRMWCCYEESVVVSEGHRLLLDIACAWQGEAELLTDGLTANEERMEQQHRQVVHNVGGWAAKGQREANFPVELIQEGLRICISQASASREEDRRRILNSIAGQPDLDSIPDLEHPAYSQVDERLHSIFALAAWRRALDTPLGPAVGAALRSDRGRRRLTLHFSGLQGFMDRHLEQMASCLPSGLEHVRLHFEECPLTDLAPLWQNLQRLESCAHLDLNFAFCKELRSLRGFADTLQGLRQLRSLTLQASKREDVEGCNVAALDMNLASSPLRELRLYGGQLPLVGLGLLQEGLGSSSLEHLTFDFSSCHHLESIAISNWPRSLHQLELCFPRCPRLEVPASFWQTFMGLQDLRDLKLNFAHCRGVLDGGAQLLKALKALSKLERLKLNFYYCSSLSPHLQWAFEDLVALEKAVAKGGHGIPHRRGLAGIFEAVEGEDEDRDKETEESGDETEELAARSAQRLPLPNAREMKAFFGNCGRGTDEEEKGNGGAAAPSLLFLKPRICQVLVLLMRESAWSA</sequence>
<comment type="caution">
    <text evidence="2">The sequence shown here is derived from an EMBL/GenBank/DDBJ whole genome shotgun (WGS) entry which is preliminary data.</text>
</comment>
<dbReference type="Gene3D" id="3.80.10.10">
    <property type="entry name" value="Ribonuclease Inhibitor"/>
    <property type="match status" value="1"/>
</dbReference>
<gene>
    <name evidence="2" type="ORF">CCMP2556_LOCUS37688</name>
</gene>
<organism evidence="2 3">
    <name type="scientific">Durusdinium trenchii</name>
    <dbReference type="NCBI Taxonomy" id="1381693"/>
    <lineage>
        <taxon>Eukaryota</taxon>
        <taxon>Sar</taxon>
        <taxon>Alveolata</taxon>
        <taxon>Dinophyceae</taxon>
        <taxon>Suessiales</taxon>
        <taxon>Symbiodiniaceae</taxon>
        <taxon>Durusdinium</taxon>
    </lineage>
</organism>
<dbReference type="InterPro" id="IPR032675">
    <property type="entry name" value="LRR_dom_sf"/>
</dbReference>
<evidence type="ECO:0000313" key="2">
    <source>
        <dbReference type="EMBL" id="CAK9076486.1"/>
    </source>
</evidence>
<feature type="compositionally biased region" description="Acidic residues" evidence="1">
    <location>
        <begin position="605"/>
        <end position="623"/>
    </location>
</feature>
<protein>
    <submittedName>
        <fullName evidence="2">Uncharacterized protein</fullName>
    </submittedName>
</protein>
<dbReference type="EMBL" id="CAXAMN010023286">
    <property type="protein sequence ID" value="CAK9076486.1"/>
    <property type="molecule type" value="Genomic_DNA"/>
</dbReference>
<dbReference type="Proteomes" id="UP001642484">
    <property type="component" value="Unassembled WGS sequence"/>
</dbReference>
<name>A0ABP0PL63_9DINO</name>
<reference evidence="2 3" key="1">
    <citation type="submission" date="2024-02" db="EMBL/GenBank/DDBJ databases">
        <authorList>
            <person name="Chen Y."/>
            <person name="Shah S."/>
            <person name="Dougan E. K."/>
            <person name="Thang M."/>
            <person name="Chan C."/>
        </authorList>
    </citation>
    <scope>NUCLEOTIDE SEQUENCE [LARGE SCALE GENOMIC DNA]</scope>
</reference>
<dbReference type="SUPFAM" id="SSF52047">
    <property type="entry name" value="RNI-like"/>
    <property type="match status" value="1"/>
</dbReference>